<evidence type="ECO:0000256" key="5">
    <source>
        <dbReference type="RuleBase" id="RU366018"/>
    </source>
</evidence>
<keyword evidence="2 5" id="KW-0863">Zinc-finger</keyword>
<keyword evidence="5" id="KW-0808">Transferase</keyword>
<reference evidence="7 8" key="1">
    <citation type="journal article" date="2014" name="Genome Biol. Evol.">
        <title>The genome of the myxosporean Thelohanellus kitauei shows adaptations to nutrient acquisition within its fish host.</title>
        <authorList>
            <person name="Yang Y."/>
            <person name="Xiong J."/>
            <person name="Zhou Z."/>
            <person name="Huo F."/>
            <person name="Miao W."/>
            <person name="Ran C."/>
            <person name="Liu Y."/>
            <person name="Zhang J."/>
            <person name="Feng J."/>
            <person name="Wang M."/>
            <person name="Wang M."/>
            <person name="Wang L."/>
            <person name="Yao B."/>
        </authorList>
    </citation>
    <scope>NUCLEOTIDE SEQUENCE [LARGE SCALE GENOMIC DNA]</scope>
    <source>
        <strain evidence="7">Wuqing</strain>
    </source>
</reference>
<comment type="caution">
    <text evidence="7">The sequence shown here is derived from an EMBL/GenBank/DDBJ whole genome shotgun (WGS) entry which is preliminary data.</text>
</comment>
<dbReference type="GO" id="GO:0005737">
    <property type="term" value="C:cytoplasm"/>
    <property type="evidence" value="ECO:0007669"/>
    <property type="project" value="TreeGrafter"/>
</dbReference>
<dbReference type="EMBL" id="JWZT01004522">
    <property type="protein sequence ID" value="KII63924.1"/>
    <property type="molecule type" value="Genomic_DNA"/>
</dbReference>
<dbReference type="CDD" id="cd19670">
    <property type="entry name" value="UBR-box_UBR1_2_3"/>
    <property type="match status" value="1"/>
</dbReference>
<gene>
    <name evidence="7" type="ORF">RF11_11423</name>
</gene>
<name>A0A0C2MHS6_THEKT</name>
<accession>A0A0C2MHS6</accession>
<dbReference type="EC" id="2.3.2.27" evidence="5"/>
<evidence type="ECO:0000256" key="1">
    <source>
        <dbReference type="ARBA" id="ARBA00022723"/>
    </source>
</evidence>
<dbReference type="GO" id="GO:0061630">
    <property type="term" value="F:ubiquitin protein ligase activity"/>
    <property type="evidence" value="ECO:0007669"/>
    <property type="project" value="UniProtKB-UniRule"/>
</dbReference>
<dbReference type="Gene3D" id="2.10.110.30">
    <property type="match status" value="1"/>
</dbReference>
<dbReference type="OrthoDB" id="26387at2759"/>
<keyword evidence="1 5" id="KW-0479">Metal-binding</keyword>
<dbReference type="GO" id="GO:0008270">
    <property type="term" value="F:zinc ion binding"/>
    <property type="evidence" value="ECO:0007669"/>
    <property type="project" value="UniProtKB-UniRule"/>
</dbReference>
<dbReference type="UniPathway" id="UPA00143"/>
<proteinExistence type="inferred from homology"/>
<keyword evidence="8" id="KW-1185">Reference proteome</keyword>
<feature type="zinc finger region" description="UBR-type" evidence="4">
    <location>
        <begin position="74"/>
        <end position="145"/>
    </location>
</feature>
<feature type="domain" description="UBR-type" evidence="6">
    <location>
        <begin position="74"/>
        <end position="145"/>
    </location>
</feature>
<dbReference type="PANTHER" id="PTHR21497:SF24">
    <property type="entry name" value="E3 UBIQUITIN-PROTEIN LIGASE UBR1"/>
    <property type="match status" value="1"/>
</dbReference>
<dbReference type="PROSITE" id="PS51157">
    <property type="entry name" value="ZF_UBR"/>
    <property type="match status" value="1"/>
</dbReference>
<dbReference type="InterPro" id="IPR003126">
    <property type="entry name" value="Znf_UBR"/>
</dbReference>
<evidence type="ECO:0000256" key="3">
    <source>
        <dbReference type="ARBA" id="ARBA00022833"/>
    </source>
</evidence>
<comment type="pathway">
    <text evidence="5">Protein modification; protein ubiquitination.</text>
</comment>
<protein>
    <recommendedName>
        <fullName evidence="5">E3 ubiquitin-protein ligase</fullName>
        <ecNumber evidence="5">2.3.2.27</ecNumber>
    </recommendedName>
</protein>
<dbReference type="Proteomes" id="UP000031668">
    <property type="component" value="Unassembled WGS sequence"/>
</dbReference>
<keyword evidence="5" id="KW-0833">Ubl conjugation pathway</keyword>
<evidence type="ECO:0000256" key="2">
    <source>
        <dbReference type="ARBA" id="ARBA00022771"/>
    </source>
</evidence>
<comment type="similarity">
    <text evidence="5">Belongs to the E3 ubiquitin-protein ligase UBR1-like family.</text>
</comment>
<evidence type="ECO:0000259" key="6">
    <source>
        <dbReference type="PROSITE" id="PS51157"/>
    </source>
</evidence>
<dbReference type="GO" id="GO:0071596">
    <property type="term" value="P:ubiquitin-dependent protein catabolic process via the N-end rule pathway"/>
    <property type="evidence" value="ECO:0007669"/>
    <property type="project" value="UniProtKB-UniRule"/>
</dbReference>
<organism evidence="7 8">
    <name type="scientific">Thelohanellus kitauei</name>
    <name type="common">Myxosporean</name>
    <dbReference type="NCBI Taxonomy" id="669202"/>
    <lineage>
        <taxon>Eukaryota</taxon>
        <taxon>Metazoa</taxon>
        <taxon>Cnidaria</taxon>
        <taxon>Myxozoa</taxon>
        <taxon>Myxosporea</taxon>
        <taxon>Bivalvulida</taxon>
        <taxon>Platysporina</taxon>
        <taxon>Myxobolidae</taxon>
        <taxon>Thelohanellus</taxon>
    </lineage>
</organism>
<evidence type="ECO:0000313" key="8">
    <source>
        <dbReference type="Proteomes" id="UP000031668"/>
    </source>
</evidence>
<comment type="function">
    <text evidence="5">Ubiquitin ligase protein which is a component of the N-end rule pathway. Recognizes and binds to proteins bearing specific N-terminal residues that are destabilizing according to the N-end rule, leading to their ubiquitination and subsequent degradation.</text>
</comment>
<dbReference type="PANTHER" id="PTHR21497">
    <property type="entry name" value="UBIQUITIN LIGASE E3 ALPHA-RELATED"/>
    <property type="match status" value="1"/>
</dbReference>
<dbReference type="AlphaFoldDB" id="A0A0C2MHS6"/>
<dbReference type="GO" id="GO:0016567">
    <property type="term" value="P:protein ubiquitination"/>
    <property type="evidence" value="ECO:0007669"/>
    <property type="project" value="UniProtKB-UniRule"/>
</dbReference>
<dbReference type="SMART" id="SM00396">
    <property type="entry name" value="ZnF_UBR1"/>
    <property type="match status" value="1"/>
</dbReference>
<evidence type="ECO:0000313" key="7">
    <source>
        <dbReference type="EMBL" id="KII63924.1"/>
    </source>
</evidence>
<dbReference type="Pfam" id="PF02207">
    <property type="entry name" value="zf-UBR"/>
    <property type="match status" value="1"/>
</dbReference>
<evidence type="ECO:0000256" key="4">
    <source>
        <dbReference type="PROSITE-ProRule" id="PRU00508"/>
    </source>
</evidence>
<dbReference type="GO" id="GO:0000151">
    <property type="term" value="C:ubiquitin ligase complex"/>
    <property type="evidence" value="ECO:0007669"/>
    <property type="project" value="TreeGrafter"/>
</dbReference>
<sequence length="197" mass="22893">MSNEPSGDEIRIRLDQIVCRALRITSEEQESDPMKVYSETKLYDLVILPIVQFWFEKVDPETKSLYYSNEGSLGRCVKLLTPADKAYVCHDCARDISGLLCEDCFRNSDHVEHNYAPVDQHTIFFCHCGDSEAYENSPPCFEHGIPDVSRRLPQRFVKRIRFIIRHLFKYLELVCGDESSLDTYVEEMLLVNDDLEN</sequence>
<dbReference type="InterPro" id="IPR039164">
    <property type="entry name" value="UBR1-like"/>
</dbReference>
<comment type="catalytic activity">
    <reaction evidence="5">
        <text>S-ubiquitinyl-[E2 ubiquitin-conjugating enzyme]-L-cysteine + [acceptor protein]-L-lysine = [E2 ubiquitin-conjugating enzyme]-L-cysteine + N(6)-ubiquitinyl-[acceptor protein]-L-lysine.</text>
        <dbReference type="EC" id="2.3.2.27"/>
    </reaction>
</comment>
<keyword evidence="3 5" id="KW-0862">Zinc</keyword>